<comment type="caution">
    <text evidence="1">The sequence shown here is derived from an EMBL/GenBank/DDBJ whole genome shotgun (WGS) entry which is preliminary data.</text>
</comment>
<reference evidence="2" key="1">
    <citation type="submission" date="2016-04" db="EMBL/GenBank/DDBJ databases">
        <authorList>
            <person name="Chen L."/>
            <person name="Zhuang W."/>
            <person name="Wang G."/>
        </authorList>
    </citation>
    <scope>NUCLEOTIDE SEQUENCE [LARGE SCALE GENOMIC DNA]</scope>
    <source>
        <strain evidence="2">208</strain>
    </source>
</reference>
<dbReference type="RefSeq" id="WP_081170006.1">
    <property type="nucleotide sequence ID" value="NZ_LWBP01000220.1"/>
</dbReference>
<protein>
    <submittedName>
        <fullName evidence="1">Uncharacterized protein</fullName>
    </submittedName>
</protein>
<accession>A0A1V9EVU5</accession>
<dbReference type="Pfam" id="PF20541">
    <property type="entry name" value="DUF6756"/>
    <property type="match status" value="1"/>
</dbReference>
<dbReference type="Proteomes" id="UP000192276">
    <property type="component" value="Unassembled WGS sequence"/>
</dbReference>
<dbReference type="EMBL" id="LWBP01000220">
    <property type="protein sequence ID" value="OQP50249.1"/>
    <property type="molecule type" value="Genomic_DNA"/>
</dbReference>
<organism evidence="1 2">
    <name type="scientific">Niastella populi</name>
    <dbReference type="NCBI Taxonomy" id="550983"/>
    <lineage>
        <taxon>Bacteria</taxon>
        <taxon>Pseudomonadati</taxon>
        <taxon>Bacteroidota</taxon>
        <taxon>Chitinophagia</taxon>
        <taxon>Chitinophagales</taxon>
        <taxon>Chitinophagaceae</taxon>
        <taxon>Niastella</taxon>
    </lineage>
</organism>
<dbReference type="AlphaFoldDB" id="A0A1V9EVU5"/>
<gene>
    <name evidence="1" type="ORF">A4R26_29935</name>
</gene>
<proteinExistence type="predicted"/>
<evidence type="ECO:0000313" key="1">
    <source>
        <dbReference type="EMBL" id="OQP50249.1"/>
    </source>
</evidence>
<evidence type="ECO:0000313" key="2">
    <source>
        <dbReference type="Proteomes" id="UP000192276"/>
    </source>
</evidence>
<dbReference type="STRING" id="550983.A4R26_29935"/>
<dbReference type="InterPro" id="IPR046644">
    <property type="entry name" value="DUF6756"/>
</dbReference>
<name>A0A1V9EVU5_9BACT</name>
<keyword evidence="2" id="KW-1185">Reference proteome</keyword>
<sequence>MSYEEFWDKHRYWGIEQQNFLEIRFYPETNVLVQLKKILSREEEYFVLPIESNRNIYRGKIDIIDQLFNDHARAHFTVVDTKFNWILIKNEFNKLIGVGDQMKRKNQKKIRMAFDSERIMYSTTD</sequence>